<keyword evidence="1" id="KW-0175">Coiled coil</keyword>
<evidence type="ECO:0000313" key="2">
    <source>
        <dbReference type="EMBL" id="EEX22787.1"/>
    </source>
</evidence>
<dbReference type="HOGENOM" id="CLU_098942_0_0_9"/>
<dbReference type="KEGG" id="bhan:CGC63_02730"/>
<dbReference type="EMBL" id="ABYU02000010">
    <property type="protein sequence ID" value="EEX22787.1"/>
    <property type="molecule type" value="Genomic_DNA"/>
</dbReference>
<comment type="caution">
    <text evidence="2">The sequence shown here is derived from an EMBL/GenBank/DDBJ whole genome shotgun (WGS) entry which is preliminary data.</text>
</comment>
<feature type="coiled-coil region" evidence="1">
    <location>
        <begin position="93"/>
        <end position="242"/>
    </location>
</feature>
<dbReference type="AlphaFoldDB" id="C9L4V3"/>
<evidence type="ECO:0000256" key="1">
    <source>
        <dbReference type="SAM" id="Coils"/>
    </source>
</evidence>
<gene>
    <name evidence="2" type="ORF">BLAHAN_04400</name>
</gene>
<dbReference type="STRING" id="537007.BLAHAN_04400"/>
<evidence type="ECO:0000313" key="3">
    <source>
        <dbReference type="Proteomes" id="UP000003755"/>
    </source>
</evidence>
<keyword evidence="3" id="KW-1185">Reference proteome</keyword>
<dbReference type="Proteomes" id="UP000003755">
    <property type="component" value="Unassembled WGS sequence"/>
</dbReference>
<accession>C9L4V3</accession>
<dbReference type="Gene3D" id="1.10.287.1490">
    <property type="match status" value="1"/>
</dbReference>
<organism evidence="2 3">
    <name type="scientific">Blautia hansenii DSM 20583</name>
    <dbReference type="NCBI Taxonomy" id="537007"/>
    <lineage>
        <taxon>Bacteria</taxon>
        <taxon>Bacillati</taxon>
        <taxon>Bacillota</taxon>
        <taxon>Clostridia</taxon>
        <taxon>Lachnospirales</taxon>
        <taxon>Lachnospiraceae</taxon>
        <taxon>Blautia</taxon>
    </lineage>
</organism>
<sequence>MIIGHKYENVNTFFEKNFRNFKEIMILHEICWKKYEIHDKIRKDKGDKILNFYIKGRIYMENEITFKTSVGGYKRDQVIEYVENMNEQMFCLKKASEEAAANYEAKIKELEELIEEKEAKIEAYDTDNAKLKEDLEKLEGQYKEVHSDTVRLEAEKRILREKLGKEVLKLRAENQELKEKLQEAERNIGSEADYEGVRNAVSEVQYKIAEYVNTINKTQQSLADTYQKMNEIKKKVAEQMENNKK</sequence>
<reference evidence="2" key="1">
    <citation type="submission" date="2009-09" db="EMBL/GenBank/DDBJ databases">
        <authorList>
            <person name="Weinstock G."/>
            <person name="Sodergren E."/>
            <person name="Clifton S."/>
            <person name="Fulton L."/>
            <person name="Fulton B."/>
            <person name="Courtney L."/>
            <person name="Fronick C."/>
            <person name="Harrison M."/>
            <person name="Strong C."/>
            <person name="Farmer C."/>
            <person name="Delahaunty K."/>
            <person name="Markovic C."/>
            <person name="Hall O."/>
            <person name="Minx P."/>
            <person name="Tomlinson C."/>
            <person name="Mitreva M."/>
            <person name="Nelson J."/>
            <person name="Hou S."/>
            <person name="Wollam A."/>
            <person name="Pepin K.H."/>
            <person name="Johnson M."/>
            <person name="Bhonagiri V."/>
            <person name="Nash W.E."/>
            <person name="Warren W."/>
            <person name="Chinwalla A."/>
            <person name="Mardis E.R."/>
            <person name="Wilson R.K."/>
        </authorList>
    </citation>
    <scope>NUCLEOTIDE SEQUENCE [LARGE SCALE GENOMIC DNA]</scope>
    <source>
        <strain evidence="2">DSM 20583</strain>
    </source>
</reference>
<name>C9L4V3_BLAHA</name>
<protein>
    <submittedName>
        <fullName evidence="2">Uncharacterized protein</fullName>
    </submittedName>
</protein>
<proteinExistence type="predicted"/>